<evidence type="ECO:0000313" key="1">
    <source>
        <dbReference type="EMBL" id="MCG4764148.1"/>
    </source>
</evidence>
<gene>
    <name evidence="1" type="ORF">L0N21_01220</name>
</gene>
<proteinExistence type="predicted"/>
<accession>A0AAE3JT73</accession>
<sequence>MSKIVCTYEDYDKMCEKFRIMRFQAEDYAPTLWDFSEYIEKDPAKYIDFLIWIDVTGITTEENKEARKMVRKFLCENLVLVDSLETEETK</sequence>
<dbReference type="EMBL" id="JAKNFS010000002">
    <property type="protein sequence ID" value="MCG4764148.1"/>
    <property type="molecule type" value="Genomic_DNA"/>
</dbReference>
<reference evidence="1" key="1">
    <citation type="submission" date="2022-01" db="EMBL/GenBank/DDBJ databases">
        <title>Collection of gut derived symbiotic bacterial strains cultured from healthy donors.</title>
        <authorList>
            <person name="Lin H."/>
            <person name="Kohout C."/>
            <person name="Waligurski E."/>
            <person name="Pamer E.G."/>
        </authorList>
    </citation>
    <scope>NUCLEOTIDE SEQUENCE</scope>
    <source>
        <strain evidence="1">DFI.5.49</strain>
    </source>
</reference>
<organism evidence="1 2">
    <name type="scientific">Fusicatenibacter saccharivorans</name>
    <dbReference type="NCBI Taxonomy" id="1150298"/>
    <lineage>
        <taxon>Bacteria</taxon>
        <taxon>Bacillati</taxon>
        <taxon>Bacillota</taxon>
        <taxon>Clostridia</taxon>
        <taxon>Lachnospirales</taxon>
        <taxon>Lachnospiraceae</taxon>
        <taxon>Fusicatenibacter</taxon>
    </lineage>
</organism>
<dbReference type="AlphaFoldDB" id="A0AAE3JT73"/>
<dbReference type="Proteomes" id="UP001199915">
    <property type="component" value="Unassembled WGS sequence"/>
</dbReference>
<protein>
    <submittedName>
        <fullName evidence="1">Uncharacterized protein</fullName>
    </submittedName>
</protein>
<evidence type="ECO:0000313" key="2">
    <source>
        <dbReference type="Proteomes" id="UP001199915"/>
    </source>
</evidence>
<name>A0AAE3JT73_9FIRM</name>
<dbReference type="RefSeq" id="WP_238032704.1">
    <property type="nucleotide sequence ID" value="NZ_JAKNFS010000002.1"/>
</dbReference>
<comment type="caution">
    <text evidence="1">The sequence shown here is derived from an EMBL/GenBank/DDBJ whole genome shotgun (WGS) entry which is preliminary data.</text>
</comment>